<dbReference type="Proteomes" id="UP000032611">
    <property type="component" value="Chromosome"/>
</dbReference>
<organism evidence="1 2">
    <name type="scientific">Martelella endophytica</name>
    <dbReference type="NCBI Taxonomy" id="1486262"/>
    <lineage>
        <taxon>Bacteria</taxon>
        <taxon>Pseudomonadati</taxon>
        <taxon>Pseudomonadota</taxon>
        <taxon>Alphaproteobacteria</taxon>
        <taxon>Hyphomicrobiales</taxon>
        <taxon>Aurantimonadaceae</taxon>
        <taxon>Martelella</taxon>
    </lineage>
</organism>
<reference evidence="1 2" key="1">
    <citation type="journal article" date="2015" name="Genome Announc.">
        <title>Complete genome sequence of Martelella endophytica YC6887, which has antifungal activity associated with a halophyte.</title>
        <authorList>
            <person name="Khan A."/>
            <person name="Khan H."/>
            <person name="Chung E.J."/>
            <person name="Hossain M.T."/>
            <person name="Chung Y.R."/>
        </authorList>
    </citation>
    <scope>NUCLEOTIDE SEQUENCE [LARGE SCALE GENOMIC DNA]</scope>
    <source>
        <strain evidence="1">YC6887</strain>
    </source>
</reference>
<dbReference type="HOGENOM" id="CLU_2898936_0_0_5"/>
<protein>
    <submittedName>
        <fullName evidence="1">Uncharacterized protein</fullName>
    </submittedName>
</protein>
<evidence type="ECO:0000313" key="2">
    <source>
        <dbReference type="Proteomes" id="UP000032611"/>
    </source>
</evidence>
<dbReference type="KEGG" id="mey:TM49_04680"/>
<name>A0A0D5LMG0_MAREN</name>
<dbReference type="STRING" id="1486262.TM49_04680"/>
<evidence type="ECO:0000313" key="1">
    <source>
        <dbReference type="EMBL" id="AJY45150.1"/>
    </source>
</evidence>
<dbReference type="PATRIC" id="fig|1486262.3.peg.961"/>
<gene>
    <name evidence="1" type="ORF">TM49_04680</name>
</gene>
<dbReference type="AlphaFoldDB" id="A0A0D5LMG0"/>
<dbReference type="EMBL" id="CP010803">
    <property type="protein sequence ID" value="AJY45150.1"/>
    <property type="molecule type" value="Genomic_DNA"/>
</dbReference>
<accession>A0A0D5LMG0</accession>
<proteinExistence type="predicted"/>
<keyword evidence="2" id="KW-1185">Reference proteome</keyword>
<sequence>MEQDRLRRLDGCKFVLKGLAAAIEVVHAVLDLIGRHARDNRIDQLGMVVFDLGELCFLAFAI</sequence>